<feature type="region of interest" description="Disordered" evidence="4">
    <location>
        <begin position="106"/>
        <end position="133"/>
    </location>
</feature>
<organism evidence="6 7">
    <name type="scientific">Umezawaea tangerina</name>
    <dbReference type="NCBI Taxonomy" id="84725"/>
    <lineage>
        <taxon>Bacteria</taxon>
        <taxon>Bacillati</taxon>
        <taxon>Actinomycetota</taxon>
        <taxon>Actinomycetes</taxon>
        <taxon>Pseudonocardiales</taxon>
        <taxon>Pseudonocardiaceae</taxon>
        <taxon>Umezawaea</taxon>
    </lineage>
</organism>
<keyword evidence="2" id="KW-0238">DNA-binding</keyword>
<name>A0A2T0SWS2_9PSEU</name>
<proteinExistence type="predicted"/>
<dbReference type="RefSeq" id="WP_106190809.1">
    <property type="nucleotide sequence ID" value="NZ_PVTF01000009.1"/>
</dbReference>
<keyword evidence="7" id="KW-1185">Reference proteome</keyword>
<keyword evidence="3" id="KW-0804">Transcription</keyword>
<dbReference type="Pfam" id="PF01638">
    <property type="entry name" value="HxlR"/>
    <property type="match status" value="1"/>
</dbReference>
<keyword evidence="1" id="KW-0805">Transcription regulation</keyword>
<comment type="caution">
    <text evidence="6">The sequence shown here is derived from an EMBL/GenBank/DDBJ whole genome shotgun (WGS) entry which is preliminary data.</text>
</comment>
<dbReference type="PROSITE" id="PS51118">
    <property type="entry name" value="HTH_HXLR"/>
    <property type="match status" value="1"/>
</dbReference>
<dbReference type="PANTHER" id="PTHR33204:SF18">
    <property type="entry name" value="TRANSCRIPTIONAL REGULATORY PROTEIN"/>
    <property type="match status" value="1"/>
</dbReference>
<dbReference type="PANTHER" id="PTHR33204">
    <property type="entry name" value="TRANSCRIPTIONAL REGULATOR, MARR FAMILY"/>
    <property type="match status" value="1"/>
</dbReference>
<evidence type="ECO:0000256" key="2">
    <source>
        <dbReference type="ARBA" id="ARBA00023125"/>
    </source>
</evidence>
<dbReference type="InterPro" id="IPR036390">
    <property type="entry name" value="WH_DNA-bd_sf"/>
</dbReference>
<reference evidence="6 7" key="1">
    <citation type="submission" date="2018-03" db="EMBL/GenBank/DDBJ databases">
        <title>Genomic Encyclopedia of Archaeal and Bacterial Type Strains, Phase II (KMG-II): from individual species to whole genera.</title>
        <authorList>
            <person name="Goeker M."/>
        </authorList>
    </citation>
    <scope>NUCLEOTIDE SEQUENCE [LARGE SCALE GENOMIC DNA]</scope>
    <source>
        <strain evidence="6 7">DSM 44720</strain>
    </source>
</reference>
<feature type="compositionally biased region" description="Basic and acidic residues" evidence="4">
    <location>
        <begin position="113"/>
        <end position="125"/>
    </location>
</feature>
<protein>
    <submittedName>
        <fullName evidence="6">HxlR family transcriptional regulator</fullName>
    </submittedName>
</protein>
<dbReference type="GO" id="GO:0003677">
    <property type="term" value="F:DNA binding"/>
    <property type="evidence" value="ECO:0007669"/>
    <property type="project" value="UniProtKB-KW"/>
</dbReference>
<dbReference type="AlphaFoldDB" id="A0A2T0SWS2"/>
<sequence>MATPKLVDSTCSIARSLGVLGERWTFLILREALTGKTRFAQFRDALRIAPDVLTARLATLVEYGVLTREPYQEPGSRPRDAYHLTDAGRELDIALGALQQWGDRYLPRPEGPTVERRTRTDDRPVHVGYVDGSGREVPLDDVAANRTAAYPVD</sequence>
<dbReference type="SUPFAM" id="SSF46785">
    <property type="entry name" value="Winged helix' DNA-binding domain"/>
    <property type="match status" value="1"/>
</dbReference>
<accession>A0A2T0SWS2</accession>
<evidence type="ECO:0000313" key="6">
    <source>
        <dbReference type="EMBL" id="PRY37874.1"/>
    </source>
</evidence>
<feature type="domain" description="HTH hxlR-type" evidence="5">
    <location>
        <begin position="11"/>
        <end position="110"/>
    </location>
</feature>
<dbReference type="EMBL" id="PVTF01000009">
    <property type="protein sequence ID" value="PRY37874.1"/>
    <property type="molecule type" value="Genomic_DNA"/>
</dbReference>
<dbReference type="OrthoDB" id="5181972at2"/>
<gene>
    <name evidence="6" type="ORF">CLV43_10994</name>
</gene>
<evidence type="ECO:0000256" key="1">
    <source>
        <dbReference type="ARBA" id="ARBA00023015"/>
    </source>
</evidence>
<dbReference type="InterPro" id="IPR036388">
    <property type="entry name" value="WH-like_DNA-bd_sf"/>
</dbReference>
<dbReference type="Gene3D" id="1.10.10.10">
    <property type="entry name" value="Winged helix-like DNA-binding domain superfamily/Winged helix DNA-binding domain"/>
    <property type="match status" value="1"/>
</dbReference>
<dbReference type="Proteomes" id="UP000239494">
    <property type="component" value="Unassembled WGS sequence"/>
</dbReference>
<dbReference type="InterPro" id="IPR002577">
    <property type="entry name" value="HTH_HxlR"/>
</dbReference>
<evidence type="ECO:0000256" key="3">
    <source>
        <dbReference type="ARBA" id="ARBA00023163"/>
    </source>
</evidence>
<evidence type="ECO:0000256" key="4">
    <source>
        <dbReference type="SAM" id="MobiDB-lite"/>
    </source>
</evidence>
<evidence type="ECO:0000313" key="7">
    <source>
        <dbReference type="Proteomes" id="UP000239494"/>
    </source>
</evidence>
<evidence type="ECO:0000259" key="5">
    <source>
        <dbReference type="PROSITE" id="PS51118"/>
    </source>
</evidence>